<evidence type="ECO:0000313" key="3">
    <source>
        <dbReference type="EMBL" id="MDI3408401.1"/>
    </source>
</evidence>
<dbReference type="RefSeq" id="WP_282546309.1">
    <property type="nucleotide sequence ID" value="NZ_JASCIQ010000045.1"/>
</dbReference>
<protein>
    <submittedName>
        <fullName evidence="3">Alpha/beta hydrolase</fullName>
    </submittedName>
</protein>
<reference evidence="3 4" key="1">
    <citation type="submission" date="2023-05" db="EMBL/GenBank/DDBJ databases">
        <title>Draft genome sequence of Streptomyces sp. B-S-A6 isolated from a cave soil in Thailand.</title>
        <authorList>
            <person name="Chamroensaksri N."/>
            <person name="Muangham S."/>
        </authorList>
    </citation>
    <scope>NUCLEOTIDE SEQUENCE [LARGE SCALE GENOMIC DNA]</scope>
    <source>
        <strain evidence="3 4">B-S-A6</strain>
    </source>
</reference>
<dbReference type="SUPFAM" id="SSF53474">
    <property type="entry name" value="alpha/beta-Hydrolases"/>
    <property type="match status" value="1"/>
</dbReference>
<dbReference type="InterPro" id="IPR029058">
    <property type="entry name" value="AB_hydrolase_fold"/>
</dbReference>
<name>A0ABT6SMF4_9ACTN</name>
<dbReference type="EMBL" id="JASCIQ010000045">
    <property type="protein sequence ID" value="MDI3408401.1"/>
    <property type="molecule type" value="Genomic_DNA"/>
</dbReference>
<dbReference type="CDD" id="cd00084">
    <property type="entry name" value="HMG-box_SF"/>
    <property type="match status" value="1"/>
</dbReference>
<organism evidence="3 4">
    <name type="scientific">Streptomyces cavernicola</name>
    <dbReference type="NCBI Taxonomy" id="3043613"/>
    <lineage>
        <taxon>Bacteria</taxon>
        <taxon>Bacillati</taxon>
        <taxon>Actinomycetota</taxon>
        <taxon>Actinomycetes</taxon>
        <taxon>Kitasatosporales</taxon>
        <taxon>Streptomycetaceae</taxon>
        <taxon>Streptomyces</taxon>
    </lineage>
</organism>
<feature type="domain" description="DUF1023" evidence="2">
    <location>
        <begin position="311"/>
        <end position="483"/>
    </location>
</feature>
<evidence type="ECO:0000259" key="2">
    <source>
        <dbReference type="Pfam" id="PF06259"/>
    </source>
</evidence>
<dbReference type="GO" id="GO:0016787">
    <property type="term" value="F:hydrolase activity"/>
    <property type="evidence" value="ECO:0007669"/>
    <property type="project" value="UniProtKB-KW"/>
</dbReference>
<evidence type="ECO:0000313" key="4">
    <source>
        <dbReference type="Proteomes" id="UP001223978"/>
    </source>
</evidence>
<dbReference type="Gene3D" id="3.40.50.1820">
    <property type="entry name" value="alpha/beta hydrolase"/>
    <property type="match status" value="1"/>
</dbReference>
<dbReference type="Proteomes" id="UP001223978">
    <property type="component" value="Unassembled WGS sequence"/>
</dbReference>
<sequence>MPSNFAQLNNQDFSDLEAAAKAWRKLSSTMDSLTSRHRERVTGPLHNSWKGDDAESALFFLEDVESRLGIAETEAMAIASVLENTQFWMEQAQTELRNAVRRAEEDGYAVDADGWVSDPTTANIPRNDPDARHVIADRSGLLGEYRARIDKALADAERASDKGAKALADLNGDILTDSFNHDAAAESAADAKSAMKALGIQDPQIPKDDPKAASEWWKALSPEERQEYAALYPKQIGATDGLPATVRDDANRTALAQELNLLQEGNLKEAYPGESPESHNQRLANALKMNEQLNERDSARSGKELYLLGYDSKGDGRAIVAMGNPDTAAHTGVLVPGTNTDVASEVDGQITRIDKLHSAADKHADGEDVAMITWLGYDAPKAMGDGGVDGVATRERAYEAGPDLRQFTEGMRASHEGTPSHTTVIGHSYGSTVVGAAASEGKGLGVDDVVVVGSPGMAVKHASELQMDQEHVWAGGAEDDKVIKWAGGSLGRDPLRENFGGNNFEVDTSGHSGYWDKEGEANSDSLENQGKIIANRPPTEAPKKEPDSGDVPPRPPRG</sequence>
<dbReference type="Pfam" id="PF06259">
    <property type="entry name" value="Abhydrolase_8"/>
    <property type="match status" value="1"/>
</dbReference>
<keyword evidence="4" id="KW-1185">Reference proteome</keyword>
<keyword evidence="3" id="KW-0378">Hydrolase</keyword>
<accession>A0ABT6SMF4</accession>
<gene>
    <name evidence="3" type="ORF">QIS96_31845</name>
</gene>
<feature type="region of interest" description="Disordered" evidence="1">
    <location>
        <begin position="510"/>
        <end position="558"/>
    </location>
</feature>
<evidence type="ECO:0000256" key="1">
    <source>
        <dbReference type="SAM" id="MobiDB-lite"/>
    </source>
</evidence>
<dbReference type="InterPro" id="IPR010427">
    <property type="entry name" value="DUF1023"/>
</dbReference>
<comment type="caution">
    <text evidence="3">The sequence shown here is derived from an EMBL/GenBank/DDBJ whole genome shotgun (WGS) entry which is preliminary data.</text>
</comment>
<proteinExistence type="predicted"/>